<dbReference type="RefSeq" id="WP_268922186.1">
    <property type="nucleotide sequence ID" value="NZ_JAPTGC010000002.1"/>
</dbReference>
<gene>
    <name evidence="2" type="ORF">O0S09_01795</name>
</gene>
<accession>A0ABT4IL72</accession>
<dbReference type="Pfam" id="PF04991">
    <property type="entry name" value="LicD"/>
    <property type="match status" value="1"/>
</dbReference>
<dbReference type="PANTHER" id="PTHR43404">
    <property type="entry name" value="LIPOPOLYSACCHARIDE CHOLINEPHOSPHOTRANSFERASE LICD"/>
    <property type="match status" value="1"/>
</dbReference>
<dbReference type="InterPro" id="IPR052942">
    <property type="entry name" value="LPS_cholinephosphotransferase"/>
</dbReference>
<dbReference type="PANTHER" id="PTHR43404:SF2">
    <property type="entry name" value="LIPOPOLYSACCHARIDE CHOLINEPHOSPHOTRANSFERASE LICD"/>
    <property type="match status" value="1"/>
</dbReference>
<name>A0ABT4IL72_9EURY</name>
<protein>
    <submittedName>
        <fullName evidence="2">LicD family protein</fullName>
    </submittedName>
</protein>
<dbReference type="EMBL" id="JAPTGC010000002">
    <property type="protein sequence ID" value="MCZ0861987.1"/>
    <property type="molecule type" value="Genomic_DNA"/>
</dbReference>
<evidence type="ECO:0000259" key="1">
    <source>
        <dbReference type="Pfam" id="PF04991"/>
    </source>
</evidence>
<evidence type="ECO:0000313" key="3">
    <source>
        <dbReference type="Proteomes" id="UP001141336"/>
    </source>
</evidence>
<sequence length="299" mass="35193">MEDAIFYENATGTRISTERKLQLVELIILLEVKRICEKHQVKYFLVAGTLLGAVRHQGFIPWDDDIDIGMTRSEYNKFITICEKELKPPFKMISGTNDQNYIMPFIKIMMEGTTYVSKSLESAPIHLGIWIDIFPLDNVPNGRGLCTQIHKYLLKYLIDSCYVRYGYGIPNTRLRKIYRFVMTLPLHFMSDHTLLRWRDKELEKYNNIETKRKYLTGSPYKYEKSLISSSNLEKLETLRFEGEIFPVPNNYTQILKLVYGDYMTPPPESKRIGHIPVKIDLGKYEITENIQKMFQNYQR</sequence>
<organism evidence="2 3">
    <name type="scientific">Methanocorpusculum vombati</name>
    <dbReference type="NCBI Taxonomy" id="3002864"/>
    <lineage>
        <taxon>Archaea</taxon>
        <taxon>Methanobacteriati</taxon>
        <taxon>Methanobacteriota</taxon>
        <taxon>Stenosarchaea group</taxon>
        <taxon>Methanomicrobia</taxon>
        <taxon>Methanomicrobiales</taxon>
        <taxon>Methanocorpusculaceae</taxon>
        <taxon>Methanocorpusculum</taxon>
    </lineage>
</organism>
<dbReference type="Proteomes" id="UP001141336">
    <property type="component" value="Unassembled WGS sequence"/>
</dbReference>
<feature type="domain" description="LicD/FKTN/FKRP nucleotidyltransferase" evidence="1">
    <location>
        <begin position="36"/>
        <end position="260"/>
    </location>
</feature>
<keyword evidence="3" id="KW-1185">Reference proteome</keyword>
<dbReference type="InterPro" id="IPR007074">
    <property type="entry name" value="LicD/FKTN/FKRP_NTP_transf"/>
</dbReference>
<proteinExistence type="predicted"/>
<reference evidence="2" key="1">
    <citation type="submission" date="2022-12" db="EMBL/GenBank/DDBJ databases">
        <title>Isolation and characterisation of novel Methanocorpusculum spp. from native Australian herbivores indicates the genus is ancestrally host-associated.</title>
        <authorList>
            <person name="Volmer J.G."/>
            <person name="Soo R.M."/>
            <person name="Evans P.N."/>
            <person name="Hoedt E.C."/>
            <person name="Astorga Alsina A.L."/>
            <person name="Woodcroft B.J."/>
            <person name="Tyson G.W."/>
            <person name="Hugenholtz P."/>
            <person name="Morrison M."/>
        </authorList>
    </citation>
    <scope>NUCLEOTIDE SEQUENCE</scope>
    <source>
        <strain evidence="2">CW153</strain>
    </source>
</reference>
<evidence type="ECO:0000313" key="2">
    <source>
        <dbReference type="EMBL" id="MCZ0861987.1"/>
    </source>
</evidence>
<comment type="caution">
    <text evidence="2">The sequence shown here is derived from an EMBL/GenBank/DDBJ whole genome shotgun (WGS) entry which is preliminary data.</text>
</comment>